<feature type="compositionally biased region" description="Basic and acidic residues" evidence="1">
    <location>
        <begin position="23"/>
        <end position="42"/>
    </location>
</feature>
<evidence type="ECO:0000256" key="1">
    <source>
        <dbReference type="SAM" id="MobiDB-lite"/>
    </source>
</evidence>
<accession>A0A8J8NFB2</accession>
<dbReference type="Proteomes" id="UP000785679">
    <property type="component" value="Unassembled WGS sequence"/>
</dbReference>
<dbReference type="EMBL" id="RRYP01017629">
    <property type="protein sequence ID" value="TNV74026.1"/>
    <property type="molecule type" value="Genomic_DNA"/>
</dbReference>
<evidence type="ECO:0000313" key="2">
    <source>
        <dbReference type="EMBL" id="TNV74026.1"/>
    </source>
</evidence>
<proteinExistence type="predicted"/>
<gene>
    <name evidence="2" type="ORF">FGO68_gene8558</name>
</gene>
<protein>
    <submittedName>
        <fullName evidence="2">Uncharacterized protein</fullName>
    </submittedName>
</protein>
<dbReference type="AlphaFoldDB" id="A0A8J8NFB2"/>
<name>A0A8J8NFB2_HALGN</name>
<dbReference type="Gene3D" id="1.25.40.10">
    <property type="entry name" value="Tetratricopeptide repeat domain"/>
    <property type="match status" value="1"/>
</dbReference>
<dbReference type="InterPro" id="IPR011990">
    <property type="entry name" value="TPR-like_helical_dom_sf"/>
</dbReference>
<evidence type="ECO:0000313" key="3">
    <source>
        <dbReference type="Proteomes" id="UP000785679"/>
    </source>
</evidence>
<sequence>MKKGESRTKLEVQKGLQTPEEQPTLRKEQSTYRKPTKKDQDTRQIGVSGQGLNQTLSTFASANPIVIKKGKLYHRALLDDFVISDNDLFKITQKQRVIFKTIEKTPLSNIIAQSSDSLSPLWHNLEKILRNQSNLYNQVVAITDVSQPQQLQGGIGTFKINLADRRVLKAKWINPRQDSGQVNEGMRQAMLRQLYRSQVFQLLSNGIEEEIIEIDEKKHALISYLIIYRQQDSTFEHQFSLWKDPLQRMKHRDTYSPQKLLQISIQCIKLFERLHYNVCGYFTGYIPIQKMLCLDYLTHEVNCNIDLLVLSDDTTILDILQRILPANSVKVSLSDKYDPNKKRPSNLSLSNSIKNNTNHSETVVLTREELIRYERQTLAALLKRAYVIGERYVVLERLFEDLDVQETQVVLQRYENELQSMDAYIHPLCMQLIDEYRSHLVPQILDFFKPYQNLLAKLDAGQRLTPDALSTPMKQQNGCVNQRLVLIMLKATNDASLRKRLVHQSEPMLFKVQEVLDPVTTPFTDQNIENTSSCEQEESLQTLSQRLPPIEITPTYLDCLDFISYRPYSYPGQQEILTKLAFRHSQNQPLEEARVLETQLKSLRGQFYQQIELCDRLISIYKKYPEHKLSEAKVAMEKGQCILATWDRKEKLNGLQEIVDGYQECFKAYTREQLTVMEFKYHIALSNNDYMQAFEVCELAFKVARILFGEAHHTTMRAYFRLSVLRAKQLQLNGAIAVQNDQMQLPSDYPRLKITHPAVFRVLIPIYTGDQAKLNELLTVIYGQPAPTPRDHLDLRTHLAIATDDILSQLIKNRPPQYVQQLTGTQLPPLFEMGEGDHRDVMQHLLVRCMSERIQIEGVNYQRVLAYISKHGPLMQGGERNKVEKAEGALRALVEYQDRHLQYEL</sequence>
<reference evidence="2" key="1">
    <citation type="submission" date="2019-06" db="EMBL/GenBank/DDBJ databases">
        <authorList>
            <person name="Zheng W."/>
        </authorList>
    </citation>
    <scope>NUCLEOTIDE SEQUENCE</scope>
    <source>
        <strain evidence="2">QDHG01</strain>
    </source>
</reference>
<keyword evidence="3" id="KW-1185">Reference proteome</keyword>
<organism evidence="2 3">
    <name type="scientific">Halteria grandinella</name>
    <dbReference type="NCBI Taxonomy" id="5974"/>
    <lineage>
        <taxon>Eukaryota</taxon>
        <taxon>Sar</taxon>
        <taxon>Alveolata</taxon>
        <taxon>Ciliophora</taxon>
        <taxon>Intramacronucleata</taxon>
        <taxon>Spirotrichea</taxon>
        <taxon>Stichotrichia</taxon>
        <taxon>Sporadotrichida</taxon>
        <taxon>Halteriidae</taxon>
        <taxon>Halteria</taxon>
    </lineage>
</organism>
<feature type="region of interest" description="Disordered" evidence="1">
    <location>
        <begin position="1"/>
        <end position="47"/>
    </location>
</feature>
<comment type="caution">
    <text evidence="2">The sequence shown here is derived from an EMBL/GenBank/DDBJ whole genome shotgun (WGS) entry which is preliminary data.</text>
</comment>
<feature type="compositionally biased region" description="Basic and acidic residues" evidence="1">
    <location>
        <begin position="1"/>
        <end position="12"/>
    </location>
</feature>